<dbReference type="Pfam" id="PF04186">
    <property type="entry name" value="FxsA"/>
    <property type="match status" value="1"/>
</dbReference>
<dbReference type="GO" id="GO:0016020">
    <property type="term" value="C:membrane"/>
    <property type="evidence" value="ECO:0007669"/>
    <property type="project" value="InterPro"/>
</dbReference>
<dbReference type="OrthoDB" id="9792788at2"/>
<keyword evidence="2" id="KW-0812">Transmembrane</keyword>
<keyword evidence="2" id="KW-1133">Transmembrane helix</keyword>
<dbReference type="AlphaFoldDB" id="A0A0P0Z0R6"/>
<accession>A0A0P0Z0R6</accession>
<keyword evidence="2" id="KW-0472">Membrane</keyword>
<protein>
    <recommendedName>
        <fullName evidence="4">FxsA cytoplasmic membrane protein</fullName>
    </recommendedName>
</protein>
<name>A0A0P0Z0R6_9HYPH</name>
<dbReference type="EMBL" id="LC066375">
    <property type="protein sequence ID" value="BAT27499.1"/>
    <property type="molecule type" value="Genomic_DNA"/>
</dbReference>
<evidence type="ECO:0008006" key="4">
    <source>
        <dbReference type="Google" id="ProtNLM"/>
    </source>
</evidence>
<evidence type="ECO:0000313" key="3">
    <source>
        <dbReference type="EMBL" id="BAT27499.1"/>
    </source>
</evidence>
<sequence length="178" mass="19106">MPALLFLIGFIALPLVEIGVFIAVGSQIGIGWTLLLVILSFVLGIVLLRRQGFSVLRAAQAEARAGIVPEGPILHGAMIVLASILLMVPGFVTDVFGLLLFLPPVRNWIWRSIRGRVVVSGYATGPQGTVRHPARHPAHPAQPAEVIDLSQGEFTRRDGGSSPWSGADEDDTPPRTLH</sequence>
<dbReference type="InterPro" id="IPR007313">
    <property type="entry name" value="FxsA"/>
</dbReference>
<feature type="transmembrane region" description="Helical" evidence="2">
    <location>
        <begin position="79"/>
        <end position="102"/>
    </location>
</feature>
<feature type="region of interest" description="Disordered" evidence="1">
    <location>
        <begin position="129"/>
        <end position="178"/>
    </location>
</feature>
<proteinExistence type="predicted"/>
<dbReference type="RefSeq" id="WP_062226565.1">
    <property type="nucleotide sequence ID" value="NZ_BBWR01000003.1"/>
</dbReference>
<reference evidence="3" key="1">
    <citation type="journal article" date="2015" name="Proc. Natl. Acad. Sci. U.S.A.">
        <title>Bacterial clade with the ribosomal RNA operon on a small plasmid rather than the chromosome.</title>
        <authorList>
            <person name="Anda M."/>
            <person name="Ohtsubo Y."/>
            <person name="Okubo T."/>
            <person name="Sugawara M."/>
            <person name="Nagata Y."/>
            <person name="Tsuda M."/>
            <person name="Minamisawa K."/>
            <person name="Mitsui H."/>
        </authorList>
    </citation>
    <scope>NUCLEOTIDE SEQUENCE</scope>
    <source>
        <strain evidence="3">JCM 14755</strain>
    </source>
</reference>
<dbReference type="NCBIfam" id="NF008528">
    <property type="entry name" value="PRK11463.1-2"/>
    <property type="match status" value="1"/>
</dbReference>
<evidence type="ECO:0000256" key="2">
    <source>
        <dbReference type="SAM" id="Phobius"/>
    </source>
</evidence>
<evidence type="ECO:0000256" key="1">
    <source>
        <dbReference type="SAM" id="MobiDB-lite"/>
    </source>
</evidence>
<organism evidence="3">
    <name type="scientific">Aureimonas frigidaquae</name>
    <dbReference type="NCBI Taxonomy" id="424757"/>
    <lineage>
        <taxon>Bacteria</taxon>
        <taxon>Pseudomonadati</taxon>
        <taxon>Pseudomonadota</taxon>
        <taxon>Alphaproteobacteria</taxon>
        <taxon>Hyphomicrobiales</taxon>
        <taxon>Aurantimonadaceae</taxon>
        <taxon>Aureimonas</taxon>
    </lineage>
</organism>
<feature type="transmembrane region" description="Helical" evidence="2">
    <location>
        <begin position="28"/>
        <end position="48"/>
    </location>
</feature>
<dbReference type="PANTHER" id="PTHR35335">
    <property type="entry name" value="UPF0716 PROTEIN FXSA"/>
    <property type="match status" value="1"/>
</dbReference>
<dbReference type="PANTHER" id="PTHR35335:SF1">
    <property type="entry name" value="UPF0716 PROTEIN FXSA"/>
    <property type="match status" value="1"/>
</dbReference>